<name>A0A8B8QD51_9MYRT</name>
<keyword evidence="1" id="KW-1185">Reference proteome</keyword>
<gene>
    <name evidence="2" type="primary">LOC115751332</name>
</gene>
<dbReference type="OrthoDB" id="1927234at2759"/>
<protein>
    <submittedName>
        <fullName evidence="2">Increased DNA methylation 3-like</fullName>
    </submittedName>
</protein>
<reference evidence="2" key="2">
    <citation type="submission" date="2025-08" db="UniProtKB">
        <authorList>
            <consortium name="RefSeq"/>
        </authorList>
    </citation>
    <scope>IDENTIFICATION</scope>
    <source>
        <tissue evidence="2">Leaf</tissue>
    </source>
</reference>
<dbReference type="RefSeq" id="XP_030545076.1">
    <property type="nucleotide sequence ID" value="XM_030689216.1"/>
</dbReference>
<sequence length="402" mass="44177">MAQTVNAAAPSTAAPAGEDMMTNDQHFLLTIILGIYFGPHLKGERPPYKSAMQRVHERLPHYTSNQLAGSKMMVAQIMHVYYYILRKASQSVVVAPPLLLKFFSNTLPTKVLGTGSNYPRFNDLFPTDLHPCSYVEERFIAIDNIMFSDAPSTSYLREEVVTSFKSLTGLQEFILEKDAANLPIYVTDEAFYEVVAREEHSEGLSHFFVPPGSHSRKRMSNVALDVMPLRRVPYEGSPSSKSSRFSGECKTNFKAQLAAKVVFSPLSTAEMQCRGTVAASSAGVRLVGNVDVGLAESKDCYLFQVSLPGVRRDQKGNNEFLLNFLLDAAAFSCELDMSGEVLIEGETATDGKVVEGKAGNLCLSGHFSLCFQLPGCVDPRQSNCNFGTDGIFEGVVKKLIDY</sequence>
<dbReference type="AlphaFoldDB" id="A0A8B8QD51"/>
<accession>A0A8B8QD51</accession>
<evidence type="ECO:0000313" key="2">
    <source>
        <dbReference type="RefSeq" id="XP_030545076.1"/>
    </source>
</evidence>
<dbReference type="KEGG" id="rarg:115751332"/>
<dbReference type="Proteomes" id="UP000827889">
    <property type="component" value="Chromosome 1"/>
</dbReference>
<organism evidence="1 2">
    <name type="scientific">Rhodamnia argentea</name>
    <dbReference type="NCBI Taxonomy" id="178133"/>
    <lineage>
        <taxon>Eukaryota</taxon>
        <taxon>Viridiplantae</taxon>
        <taxon>Streptophyta</taxon>
        <taxon>Embryophyta</taxon>
        <taxon>Tracheophyta</taxon>
        <taxon>Spermatophyta</taxon>
        <taxon>Magnoliopsida</taxon>
        <taxon>eudicotyledons</taxon>
        <taxon>Gunneridae</taxon>
        <taxon>Pentapetalae</taxon>
        <taxon>rosids</taxon>
        <taxon>malvids</taxon>
        <taxon>Myrtales</taxon>
        <taxon>Myrtaceae</taxon>
        <taxon>Myrtoideae</taxon>
        <taxon>Myrteae</taxon>
        <taxon>Australasian group</taxon>
        <taxon>Rhodamnia</taxon>
    </lineage>
</organism>
<dbReference type="PANTHER" id="PTHR34661">
    <property type="entry name" value="INCREASED DNA METHYLATION 3"/>
    <property type="match status" value="1"/>
</dbReference>
<dbReference type="InterPro" id="IPR039321">
    <property type="entry name" value="IDM2/3-like"/>
</dbReference>
<dbReference type="GeneID" id="115751332"/>
<dbReference type="PANTHER" id="PTHR34661:SF3">
    <property type="entry name" value="INCREASED DNA METHYLATION 2"/>
    <property type="match status" value="1"/>
</dbReference>
<dbReference type="GO" id="GO:0005634">
    <property type="term" value="C:nucleus"/>
    <property type="evidence" value="ECO:0007669"/>
    <property type="project" value="TreeGrafter"/>
</dbReference>
<proteinExistence type="predicted"/>
<evidence type="ECO:0000313" key="1">
    <source>
        <dbReference type="Proteomes" id="UP000827889"/>
    </source>
</evidence>
<reference evidence="1" key="1">
    <citation type="submission" date="2025-05" db="UniProtKB">
        <authorList>
            <consortium name="RefSeq"/>
        </authorList>
    </citation>
    <scope>NUCLEOTIDE SEQUENCE [LARGE SCALE GENOMIC DNA]</scope>
</reference>
<dbReference type="CDD" id="cd06464">
    <property type="entry name" value="ACD_sHsps-like"/>
    <property type="match status" value="1"/>
</dbReference>